<dbReference type="AlphaFoldDB" id="A0A6M3JVK4"/>
<evidence type="ECO:0000313" key="1">
    <source>
        <dbReference type="EMBL" id="QJA62974.1"/>
    </source>
</evidence>
<proteinExistence type="predicted"/>
<accession>A0A6M3JVK4</accession>
<protein>
    <submittedName>
        <fullName evidence="2">Uncharacterized protein</fullName>
    </submittedName>
</protein>
<reference evidence="2" key="1">
    <citation type="submission" date="2020-03" db="EMBL/GenBank/DDBJ databases">
        <title>The deep terrestrial virosphere.</title>
        <authorList>
            <person name="Holmfeldt K."/>
            <person name="Nilsson E."/>
            <person name="Simone D."/>
            <person name="Lopez-Fernandez M."/>
            <person name="Wu X."/>
            <person name="de Brujin I."/>
            <person name="Lundin D."/>
            <person name="Andersson A."/>
            <person name="Bertilsson S."/>
            <person name="Dopson M."/>
        </authorList>
    </citation>
    <scope>NUCLEOTIDE SEQUENCE</scope>
    <source>
        <strain evidence="2">MM415A02614</strain>
        <strain evidence="1">MM415B00683</strain>
    </source>
</reference>
<evidence type="ECO:0000313" key="2">
    <source>
        <dbReference type="EMBL" id="QJA72775.1"/>
    </source>
</evidence>
<organism evidence="2">
    <name type="scientific">viral metagenome</name>
    <dbReference type="NCBI Taxonomy" id="1070528"/>
    <lineage>
        <taxon>unclassified sequences</taxon>
        <taxon>metagenomes</taxon>
        <taxon>organismal metagenomes</taxon>
    </lineage>
</organism>
<dbReference type="EMBL" id="MT141486">
    <property type="protein sequence ID" value="QJA62974.1"/>
    <property type="molecule type" value="Genomic_DNA"/>
</dbReference>
<gene>
    <name evidence="2" type="ORF">MM415A02614_0009</name>
    <name evidence="1" type="ORF">MM415B00683_0044</name>
</gene>
<sequence length="138" mass="16341">MKHLLEAICKTGSYLGTECEWCGREHFCNFIEDMDKEDEDCLKEYRKKAEQQPDKYIPHDEAISYGYFEGKRTVWGCPCNDENLAKYVRHYWSHAEILAEFLQRKSKEEANAYKVRIAILESIESKSDQAIKNIRETY</sequence>
<name>A0A6M3JVK4_9ZZZZ</name>
<dbReference type="EMBL" id="MT141977">
    <property type="protein sequence ID" value="QJA72775.1"/>
    <property type="molecule type" value="Genomic_DNA"/>
</dbReference>